<dbReference type="SMART" id="SM00388">
    <property type="entry name" value="HisKA"/>
    <property type="match status" value="1"/>
</dbReference>
<dbReference type="InterPro" id="IPR050351">
    <property type="entry name" value="BphY/WalK/GraS-like"/>
</dbReference>
<sequence>MRKYNRILAVFVCLYLFLALGTGMVLYRMQGEKDRAFRVEINRIYQEILGGTHPDKVDLSRFRDVYRIDTLPLEEAESREKADVFFGDENEGHVVVKPWFADSSLKGYLRFSYREENISLGGVMVTVQAALAFMAMTVIGILIYLKYWVIKPFNRVRELPYELAKGHLKGEVKQEKNRYFGDFLWGIGQLKDTLEVTKKRGLELEREKKKMLLSLSHDMKTPLGTIKLYGKALEQGIYDTEEKKRHAAHQIGVKAEEIEGYVAEIVRNSKEDILDIRVKMGEFYLEELVKRVADTYVEKCAVRMVELVMGKYENRILRGDLDRALEVVDNVMENAFKYGDGRRIEISFFEEDYCQLIRVFNTGEAVSENDFNHIFESFFRGTNSIGQQGSGLGLYICREIMRKMDGEVFAEREVDGMGIVMVFR</sequence>
<organism evidence="14 15">
    <name type="scientific">Blautia hominis</name>
    <dbReference type="NCBI Taxonomy" id="2025493"/>
    <lineage>
        <taxon>Bacteria</taxon>
        <taxon>Bacillati</taxon>
        <taxon>Bacillota</taxon>
        <taxon>Clostridia</taxon>
        <taxon>Lachnospirales</taxon>
        <taxon>Lachnospiraceae</taxon>
        <taxon>Blautia</taxon>
    </lineage>
</organism>
<comment type="subcellular location">
    <subcellularLocation>
        <location evidence="2">Cell membrane</location>
        <topology evidence="2">Multi-pass membrane protein</topology>
    </subcellularLocation>
</comment>
<evidence type="ECO:0000256" key="2">
    <source>
        <dbReference type="ARBA" id="ARBA00004651"/>
    </source>
</evidence>
<dbReference type="CDD" id="cd00082">
    <property type="entry name" value="HisKA"/>
    <property type="match status" value="1"/>
</dbReference>
<dbReference type="EMBL" id="BAABYW010000001">
    <property type="protein sequence ID" value="GAA6406787.1"/>
    <property type="molecule type" value="Genomic_DNA"/>
</dbReference>
<proteinExistence type="predicted"/>
<evidence type="ECO:0000256" key="10">
    <source>
        <dbReference type="ARBA" id="ARBA00023012"/>
    </source>
</evidence>
<dbReference type="InterPro" id="IPR005467">
    <property type="entry name" value="His_kinase_dom"/>
</dbReference>
<evidence type="ECO:0000256" key="3">
    <source>
        <dbReference type="ARBA" id="ARBA00012438"/>
    </source>
</evidence>
<dbReference type="InterPro" id="IPR036890">
    <property type="entry name" value="HATPase_C_sf"/>
</dbReference>
<keyword evidence="9 12" id="KW-1133">Transmembrane helix</keyword>
<dbReference type="InterPro" id="IPR003661">
    <property type="entry name" value="HisK_dim/P_dom"/>
</dbReference>
<keyword evidence="15" id="KW-1185">Reference proteome</keyword>
<evidence type="ECO:0000313" key="14">
    <source>
        <dbReference type="EMBL" id="GAA6406787.1"/>
    </source>
</evidence>
<dbReference type="InterPro" id="IPR036097">
    <property type="entry name" value="HisK_dim/P_sf"/>
</dbReference>
<evidence type="ECO:0000256" key="11">
    <source>
        <dbReference type="ARBA" id="ARBA00023136"/>
    </source>
</evidence>
<feature type="transmembrane region" description="Helical" evidence="12">
    <location>
        <begin position="118"/>
        <end position="145"/>
    </location>
</feature>
<dbReference type="EC" id="2.7.13.3" evidence="3"/>
<keyword evidence="5" id="KW-0597">Phosphoprotein</keyword>
<reference evidence="14 15" key="1">
    <citation type="submission" date="2024-04" db="EMBL/GenBank/DDBJ databases">
        <title>Defined microbial consortia suppress multidrug-resistant proinflammatory Enterobacteriaceae via ecological control.</title>
        <authorList>
            <person name="Furuichi M."/>
            <person name="Kawaguchi T."/>
            <person name="Pust M."/>
            <person name="Yasuma K."/>
            <person name="Plichta D."/>
            <person name="Hasegawa N."/>
            <person name="Ohya T."/>
            <person name="Bhattarai S."/>
            <person name="Sasajima S."/>
            <person name="Aoto Y."/>
            <person name="Tuganbaev T."/>
            <person name="Yaginuma M."/>
            <person name="Ueda M."/>
            <person name="Okahashi N."/>
            <person name="Amafuji K."/>
            <person name="Kiridooshi Y."/>
            <person name="Sugita K."/>
            <person name="Strazar M."/>
            <person name="Skelly A."/>
            <person name="Suda W."/>
            <person name="Hattori M."/>
            <person name="Nakamoto N."/>
            <person name="Caballero S."/>
            <person name="Norman J."/>
            <person name="Olle B."/>
            <person name="Tanoue T."/>
            <person name="Arita M."/>
            <person name="Bucci V."/>
            <person name="Atarashi K."/>
            <person name="Xavier R."/>
            <person name="Honda K."/>
        </authorList>
    </citation>
    <scope>NUCLEOTIDE SEQUENCE [LARGE SCALE GENOMIC DNA]</scope>
    <source>
        <strain evidence="15">k04-0078-D8-1</strain>
    </source>
</reference>
<comment type="caution">
    <text evidence="14">The sequence shown here is derived from an EMBL/GenBank/DDBJ whole genome shotgun (WGS) entry which is preliminary data.</text>
</comment>
<evidence type="ECO:0000313" key="15">
    <source>
        <dbReference type="Proteomes" id="UP001600943"/>
    </source>
</evidence>
<dbReference type="Proteomes" id="UP001600943">
    <property type="component" value="Unassembled WGS sequence"/>
</dbReference>
<keyword evidence="8" id="KW-0418">Kinase</keyword>
<keyword evidence="4" id="KW-1003">Cell membrane</keyword>
<comment type="catalytic activity">
    <reaction evidence="1">
        <text>ATP + protein L-histidine = ADP + protein N-phospho-L-histidine.</text>
        <dbReference type="EC" id="2.7.13.3"/>
    </reaction>
</comment>
<dbReference type="Gene3D" id="1.10.287.130">
    <property type="match status" value="1"/>
</dbReference>
<protein>
    <recommendedName>
        <fullName evidence="3">histidine kinase</fullName>
        <ecNumber evidence="3">2.7.13.3</ecNumber>
    </recommendedName>
</protein>
<feature type="transmembrane region" description="Helical" evidence="12">
    <location>
        <begin position="7"/>
        <end position="27"/>
    </location>
</feature>
<keyword evidence="7 12" id="KW-0812">Transmembrane</keyword>
<dbReference type="Gene3D" id="3.30.565.10">
    <property type="entry name" value="Histidine kinase-like ATPase, C-terminal domain"/>
    <property type="match status" value="1"/>
</dbReference>
<dbReference type="SUPFAM" id="SSF55874">
    <property type="entry name" value="ATPase domain of HSP90 chaperone/DNA topoisomerase II/histidine kinase"/>
    <property type="match status" value="1"/>
</dbReference>
<name>A0ABQ0B5Q5_9FIRM</name>
<evidence type="ECO:0000256" key="7">
    <source>
        <dbReference type="ARBA" id="ARBA00022692"/>
    </source>
</evidence>
<evidence type="ECO:0000256" key="4">
    <source>
        <dbReference type="ARBA" id="ARBA00022475"/>
    </source>
</evidence>
<dbReference type="InterPro" id="IPR004358">
    <property type="entry name" value="Sig_transdc_His_kin-like_C"/>
</dbReference>
<keyword evidence="6" id="KW-0808">Transferase</keyword>
<gene>
    <name evidence="14" type="ORF">K040078D81_09040</name>
</gene>
<evidence type="ECO:0000256" key="1">
    <source>
        <dbReference type="ARBA" id="ARBA00000085"/>
    </source>
</evidence>
<dbReference type="InterPro" id="IPR003594">
    <property type="entry name" value="HATPase_dom"/>
</dbReference>
<feature type="domain" description="Histidine kinase" evidence="13">
    <location>
        <begin position="214"/>
        <end position="424"/>
    </location>
</feature>
<accession>A0ABQ0B5Q5</accession>
<keyword evidence="11 12" id="KW-0472">Membrane</keyword>
<evidence type="ECO:0000256" key="8">
    <source>
        <dbReference type="ARBA" id="ARBA00022777"/>
    </source>
</evidence>
<evidence type="ECO:0000256" key="12">
    <source>
        <dbReference type="SAM" id="Phobius"/>
    </source>
</evidence>
<dbReference type="SMART" id="SM00387">
    <property type="entry name" value="HATPase_c"/>
    <property type="match status" value="1"/>
</dbReference>
<evidence type="ECO:0000256" key="5">
    <source>
        <dbReference type="ARBA" id="ARBA00022553"/>
    </source>
</evidence>
<dbReference type="PRINTS" id="PR00344">
    <property type="entry name" value="BCTRLSENSOR"/>
</dbReference>
<dbReference type="PANTHER" id="PTHR45453:SF2">
    <property type="entry name" value="HISTIDINE KINASE"/>
    <property type="match status" value="1"/>
</dbReference>
<evidence type="ECO:0000256" key="9">
    <source>
        <dbReference type="ARBA" id="ARBA00022989"/>
    </source>
</evidence>
<evidence type="ECO:0000256" key="6">
    <source>
        <dbReference type="ARBA" id="ARBA00022679"/>
    </source>
</evidence>
<dbReference type="PROSITE" id="PS50109">
    <property type="entry name" value="HIS_KIN"/>
    <property type="match status" value="1"/>
</dbReference>
<evidence type="ECO:0000259" key="13">
    <source>
        <dbReference type="PROSITE" id="PS50109"/>
    </source>
</evidence>
<dbReference type="RefSeq" id="WP_302419349.1">
    <property type="nucleotide sequence ID" value="NZ_BAABYW010000001.1"/>
</dbReference>
<keyword evidence="10" id="KW-0902">Two-component regulatory system</keyword>
<dbReference type="PANTHER" id="PTHR45453">
    <property type="entry name" value="PHOSPHATE REGULON SENSOR PROTEIN PHOR"/>
    <property type="match status" value="1"/>
</dbReference>
<dbReference type="Pfam" id="PF02518">
    <property type="entry name" value="HATPase_c"/>
    <property type="match status" value="1"/>
</dbReference>
<dbReference type="SUPFAM" id="SSF47384">
    <property type="entry name" value="Homodimeric domain of signal transducing histidine kinase"/>
    <property type="match status" value="1"/>
</dbReference>
<dbReference type="CDD" id="cd00075">
    <property type="entry name" value="HATPase"/>
    <property type="match status" value="1"/>
</dbReference>